<accession>A0A9P0CPZ1</accession>
<evidence type="ECO:0008006" key="4">
    <source>
        <dbReference type="Google" id="ProtNLM"/>
    </source>
</evidence>
<feature type="region of interest" description="Disordered" evidence="1">
    <location>
        <begin position="136"/>
        <end position="165"/>
    </location>
</feature>
<sequence length="165" mass="18401">MGPVTPNVQVRNVQENRCAGESKFGQNSPYSRRHLTTSKEGIFSSTTMAARRPADNGPNKMGWRKKGDTLVPVQMEEKPVPKNIMELIFCGCKGYCNLNTCSCWKHGLPCNLAYKICEGSTCLNTERYSDENVNVPETEASDEGDVPHMNTSVDDEENDQTQLSY</sequence>
<evidence type="ECO:0000256" key="1">
    <source>
        <dbReference type="SAM" id="MobiDB-lite"/>
    </source>
</evidence>
<feature type="region of interest" description="Disordered" evidence="1">
    <location>
        <begin position="41"/>
        <end position="69"/>
    </location>
</feature>
<proteinExistence type="predicted"/>
<evidence type="ECO:0000313" key="3">
    <source>
        <dbReference type="Proteomes" id="UP001153636"/>
    </source>
</evidence>
<keyword evidence="3" id="KW-1185">Reference proteome</keyword>
<reference evidence="2" key="1">
    <citation type="submission" date="2022-01" db="EMBL/GenBank/DDBJ databases">
        <authorList>
            <person name="King R."/>
        </authorList>
    </citation>
    <scope>NUCLEOTIDE SEQUENCE</scope>
</reference>
<protein>
    <recommendedName>
        <fullName evidence="4">Tesmin/TSO1-like CXC domain-containing protein</fullName>
    </recommendedName>
</protein>
<gene>
    <name evidence="2" type="ORF">PSYICH_LOCUS7773</name>
</gene>
<name>A0A9P0CPZ1_9CUCU</name>
<organism evidence="2 3">
    <name type="scientific">Psylliodes chrysocephalus</name>
    <dbReference type="NCBI Taxonomy" id="3402493"/>
    <lineage>
        <taxon>Eukaryota</taxon>
        <taxon>Metazoa</taxon>
        <taxon>Ecdysozoa</taxon>
        <taxon>Arthropoda</taxon>
        <taxon>Hexapoda</taxon>
        <taxon>Insecta</taxon>
        <taxon>Pterygota</taxon>
        <taxon>Neoptera</taxon>
        <taxon>Endopterygota</taxon>
        <taxon>Coleoptera</taxon>
        <taxon>Polyphaga</taxon>
        <taxon>Cucujiformia</taxon>
        <taxon>Chrysomeloidea</taxon>
        <taxon>Chrysomelidae</taxon>
        <taxon>Galerucinae</taxon>
        <taxon>Alticini</taxon>
        <taxon>Psylliodes</taxon>
    </lineage>
</organism>
<dbReference type="EMBL" id="OV651814">
    <property type="protein sequence ID" value="CAH1106169.1"/>
    <property type="molecule type" value="Genomic_DNA"/>
</dbReference>
<dbReference type="AlphaFoldDB" id="A0A9P0CPZ1"/>
<dbReference type="Proteomes" id="UP001153636">
    <property type="component" value="Chromosome 2"/>
</dbReference>
<evidence type="ECO:0000313" key="2">
    <source>
        <dbReference type="EMBL" id="CAH1106169.1"/>
    </source>
</evidence>